<evidence type="ECO:0000313" key="1">
    <source>
        <dbReference type="EMBL" id="QHI39307.1"/>
    </source>
</evidence>
<protein>
    <submittedName>
        <fullName evidence="1">Uncharacterized protein</fullName>
    </submittedName>
</protein>
<reference evidence="1 2" key="1">
    <citation type="journal article" date="2013" name="Int. J. Syst. Evol. Microbiol.">
        <title>Kordia antarctica sp. nov., isolated from Antarctic seawater.</title>
        <authorList>
            <person name="Baek K."/>
            <person name="Choi A."/>
            <person name="Kang I."/>
            <person name="Lee K."/>
            <person name="Cho J.C."/>
        </authorList>
    </citation>
    <scope>NUCLEOTIDE SEQUENCE [LARGE SCALE GENOMIC DNA]</scope>
    <source>
        <strain evidence="1 2">IMCC3317</strain>
    </source>
</reference>
<name>A0A7L4ZS57_9FLAO</name>
<gene>
    <name evidence="1" type="ORF">IMCC3317_47170</name>
</gene>
<dbReference type="EMBL" id="CP019288">
    <property type="protein sequence ID" value="QHI39307.1"/>
    <property type="molecule type" value="Genomic_DNA"/>
</dbReference>
<dbReference type="AlphaFoldDB" id="A0A7L4ZS57"/>
<evidence type="ECO:0000313" key="2">
    <source>
        <dbReference type="Proteomes" id="UP000464657"/>
    </source>
</evidence>
<sequence length="43" mass="4917">MYCSFFEVQIYKNDSGLQKISRSSQSRISFILAILTKTKAISL</sequence>
<keyword evidence="2" id="KW-1185">Reference proteome</keyword>
<organism evidence="1 2">
    <name type="scientific">Kordia antarctica</name>
    <dbReference type="NCBI Taxonomy" id="1218801"/>
    <lineage>
        <taxon>Bacteria</taxon>
        <taxon>Pseudomonadati</taxon>
        <taxon>Bacteroidota</taxon>
        <taxon>Flavobacteriia</taxon>
        <taxon>Flavobacteriales</taxon>
        <taxon>Flavobacteriaceae</taxon>
        <taxon>Kordia</taxon>
    </lineage>
</organism>
<accession>A0A7L4ZS57</accession>
<dbReference type="Proteomes" id="UP000464657">
    <property type="component" value="Chromosome"/>
</dbReference>
<dbReference type="KEGG" id="kan:IMCC3317_47170"/>
<proteinExistence type="predicted"/>